<feature type="region of interest" description="Disordered" evidence="1">
    <location>
        <begin position="208"/>
        <end position="251"/>
    </location>
</feature>
<feature type="region of interest" description="Disordered" evidence="1">
    <location>
        <begin position="468"/>
        <end position="530"/>
    </location>
</feature>
<feature type="region of interest" description="Disordered" evidence="1">
    <location>
        <begin position="274"/>
        <end position="311"/>
    </location>
</feature>
<gene>
    <name evidence="2" type="ORF">THAPSDRAFT_21655</name>
</gene>
<reference evidence="2 3" key="1">
    <citation type="journal article" date="2004" name="Science">
        <title>The genome of the diatom Thalassiosira pseudonana: ecology, evolution, and metabolism.</title>
        <authorList>
            <person name="Armbrust E.V."/>
            <person name="Berges J.A."/>
            <person name="Bowler C."/>
            <person name="Green B.R."/>
            <person name="Martinez D."/>
            <person name="Putnam N.H."/>
            <person name="Zhou S."/>
            <person name="Allen A.E."/>
            <person name="Apt K.E."/>
            <person name="Bechner M."/>
            <person name="Brzezinski M.A."/>
            <person name="Chaal B.K."/>
            <person name="Chiovitti A."/>
            <person name="Davis A.K."/>
            <person name="Demarest M.S."/>
            <person name="Detter J.C."/>
            <person name="Glavina T."/>
            <person name="Goodstein D."/>
            <person name="Hadi M.Z."/>
            <person name="Hellsten U."/>
            <person name="Hildebrand M."/>
            <person name="Jenkins B.D."/>
            <person name="Jurka J."/>
            <person name="Kapitonov V.V."/>
            <person name="Kroger N."/>
            <person name="Lau W.W."/>
            <person name="Lane T.W."/>
            <person name="Larimer F.W."/>
            <person name="Lippmeier J.C."/>
            <person name="Lucas S."/>
            <person name="Medina M."/>
            <person name="Montsant A."/>
            <person name="Obornik M."/>
            <person name="Parker M.S."/>
            <person name="Palenik B."/>
            <person name="Pazour G.J."/>
            <person name="Richardson P.M."/>
            <person name="Rynearson T.A."/>
            <person name="Saito M.A."/>
            <person name="Schwartz D.C."/>
            <person name="Thamatrakoln K."/>
            <person name="Valentin K."/>
            <person name="Vardi A."/>
            <person name="Wilkerson F.P."/>
            <person name="Rokhsar D.S."/>
        </authorList>
    </citation>
    <scope>NUCLEOTIDE SEQUENCE [LARGE SCALE GENOMIC DNA]</scope>
    <source>
        <strain evidence="2 3">CCMP1335</strain>
    </source>
</reference>
<sequence>MSRSPTTISTERKDVTTAAEKLSRTPTEDSVPASVNAQPASSSITQHTRLSELSTQLHVLQSQTAAQTTEIYQLKRQIKLLSELKGVSVGKRQFWEERERFVRVVLGDMSEEKDTMEDSNCVVTGENNDTLVMQHSELTVNTDINTNQHRHESTYSSLASSLNNSLQQIHTQYDNYDEAQLEEFARIVSPKVSELLSEQALALDSFLGSNWSSSSDDDSDKSGKQRRKRRGKSKKGELEDDEDGMNEEERRLEKAQLSLRDELELATNGFNAFLQNDSYDDEPEYEDDVVEGSDYHSNNEHTESTETTANDSKADEWNNSIHQYYKDNTPSKNGSTTSTPTIATNNGIQTPQALLSKLKLSYSLSDHAVTLDVSRLSSDRGLFTRPLLSRNELETLNVVTLPEWIARPGGDNLAAPTVQADPNGCILLEQIDNTSRGREAYMKRILNCTTEYIEPPKSKTLRKLFSGWNPGPGERRVENDNARHGSGEDTHRVMAYSPALSPDDDGDSSIEAKDSSERDQHFEDVEGVSYASQSHWREPIPVRTVTVRIRPDVLCGAVMDALTTSVEKLGGEITKRQGGHLRAVLPGRSVRAWLPGELESIAEQDKVTNGDTPTDASFQRIGSTGSSGSGDDVSSIASGISSLLFTSPKQRSQRMKGPKYVLLPPCLLDSQLLTKKSGKECQRLLLIRVYRIQDVACLNAGEEDEILDVPVSFDSSEDTQVQPTDISQGDVEAESEKSLQALQEAAALVQRIKAEGGEGFAIDQPPPMLGPLDEVDGDTASVFSHTSTKSYLRYFGDAITSPIRYFGSPTPYAHTPSPYQGSSKSKTRQSSQATVIELMSSELLRNYRSSPSVGTSSKSAMYAAKLKSHGVFPSLSKEDSPYVRGAWMFLRECISELDQRCLTYSTLGMSPLFQFPALPTLDAHFISQIKSFCRESMIVSLVKTASELEIYAREFEVSCSNLDQLLRPTFELYKLTPPPLPTPIPLTAYPLDFHAPEGKIDYGVVADEA</sequence>
<feature type="compositionally biased region" description="Basic and acidic residues" evidence="1">
    <location>
        <begin position="510"/>
        <end position="524"/>
    </location>
</feature>
<dbReference type="KEGG" id="tps:THAPSDRAFT_21655"/>
<protein>
    <submittedName>
        <fullName evidence="2">Uncharacterized protein</fullName>
    </submittedName>
</protein>
<dbReference type="OMA" id="CRESMIV"/>
<feature type="compositionally biased region" description="Basic residues" evidence="1">
    <location>
        <begin position="224"/>
        <end position="233"/>
    </location>
</feature>
<feature type="region of interest" description="Disordered" evidence="1">
    <location>
        <begin position="325"/>
        <end position="345"/>
    </location>
</feature>
<feature type="compositionally biased region" description="Basic and acidic residues" evidence="1">
    <location>
        <begin position="10"/>
        <end position="27"/>
    </location>
</feature>
<proteinExistence type="predicted"/>
<feature type="compositionally biased region" description="Polar residues" evidence="1">
    <location>
        <begin position="33"/>
        <end position="43"/>
    </location>
</feature>
<evidence type="ECO:0000313" key="2">
    <source>
        <dbReference type="EMBL" id="EED94154.1"/>
    </source>
</evidence>
<dbReference type="eggNOG" id="ENOG502SGWD">
    <property type="taxonomic scope" value="Eukaryota"/>
</dbReference>
<accession>B8BX70</accession>
<keyword evidence="3" id="KW-1185">Reference proteome</keyword>
<dbReference type="HOGENOM" id="CLU_298202_0_0_1"/>
<evidence type="ECO:0000313" key="3">
    <source>
        <dbReference type="Proteomes" id="UP000001449"/>
    </source>
</evidence>
<feature type="region of interest" description="Disordered" evidence="1">
    <location>
        <begin position="1"/>
        <end position="43"/>
    </location>
</feature>
<evidence type="ECO:0000256" key="1">
    <source>
        <dbReference type="SAM" id="MobiDB-lite"/>
    </source>
</evidence>
<feature type="compositionally biased region" description="Basic and acidic residues" evidence="1">
    <location>
        <begin position="293"/>
        <end position="304"/>
    </location>
</feature>
<dbReference type="GeneID" id="7441770"/>
<feature type="compositionally biased region" description="Basic and acidic residues" evidence="1">
    <location>
        <begin position="473"/>
        <end position="492"/>
    </location>
</feature>
<feature type="compositionally biased region" description="Acidic residues" evidence="1">
    <location>
        <begin position="278"/>
        <end position="291"/>
    </location>
</feature>
<reference evidence="2 3" key="2">
    <citation type="journal article" date="2008" name="Nature">
        <title>The Phaeodactylum genome reveals the evolutionary history of diatom genomes.</title>
        <authorList>
            <person name="Bowler C."/>
            <person name="Allen A.E."/>
            <person name="Badger J.H."/>
            <person name="Grimwood J."/>
            <person name="Jabbari K."/>
            <person name="Kuo A."/>
            <person name="Maheswari U."/>
            <person name="Martens C."/>
            <person name="Maumus F."/>
            <person name="Otillar R.P."/>
            <person name="Rayko E."/>
            <person name="Salamov A."/>
            <person name="Vandepoele K."/>
            <person name="Beszteri B."/>
            <person name="Gruber A."/>
            <person name="Heijde M."/>
            <person name="Katinka M."/>
            <person name="Mock T."/>
            <person name="Valentin K."/>
            <person name="Verret F."/>
            <person name="Berges J.A."/>
            <person name="Brownlee C."/>
            <person name="Cadoret J.P."/>
            <person name="Chiovitti A."/>
            <person name="Choi C.J."/>
            <person name="Coesel S."/>
            <person name="De Martino A."/>
            <person name="Detter J.C."/>
            <person name="Durkin C."/>
            <person name="Falciatore A."/>
            <person name="Fournet J."/>
            <person name="Haruta M."/>
            <person name="Huysman M.J."/>
            <person name="Jenkins B.D."/>
            <person name="Jiroutova K."/>
            <person name="Jorgensen R.E."/>
            <person name="Joubert Y."/>
            <person name="Kaplan A."/>
            <person name="Kroger N."/>
            <person name="Kroth P.G."/>
            <person name="La Roche J."/>
            <person name="Lindquist E."/>
            <person name="Lommer M."/>
            <person name="Martin-Jezequel V."/>
            <person name="Lopez P.J."/>
            <person name="Lucas S."/>
            <person name="Mangogna M."/>
            <person name="McGinnis K."/>
            <person name="Medlin L.K."/>
            <person name="Montsant A."/>
            <person name="Oudot-Le Secq M.P."/>
            <person name="Napoli C."/>
            <person name="Obornik M."/>
            <person name="Parker M.S."/>
            <person name="Petit J.L."/>
            <person name="Porcel B.M."/>
            <person name="Poulsen N."/>
            <person name="Robison M."/>
            <person name="Rychlewski L."/>
            <person name="Rynearson T.A."/>
            <person name="Schmutz J."/>
            <person name="Shapiro H."/>
            <person name="Siaut M."/>
            <person name="Stanley M."/>
            <person name="Sussman M.R."/>
            <person name="Taylor A.R."/>
            <person name="Vardi A."/>
            <person name="von Dassow P."/>
            <person name="Vyverman W."/>
            <person name="Willis A."/>
            <person name="Wyrwicz L.S."/>
            <person name="Rokhsar D.S."/>
            <person name="Weissenbach J."/>
            <person name="Armbrust E.V."/>
            <person name="Green B.R."/>
            <person name="Van de Peer Y."/>
            <person name="Grigoriev I.V."/>
        </authorList>
    </citation>
    <scope>NUCLEOTIDE SEQUENCE [LARGE SCALE GENOMIC DNA]</scope>
    <source>
        <strain evidence="2 3">CCMP1335</strain>
    </source>
</reference>
<dbReference type="EMBL" id="CM000640">
    <property type="protein sequence ID" value="EED94154.1"/>
    <property type="molecule type" value="Genomic_DNA"/>
</dbReference>
<dbReference type="InParanoid" id="B8BX70"/>
<dbReference type="RefSeq" id="XP_002288718.1">
    <property type="nucleotide sequence ID" value="XM_002288682.1"/>
</dbReference>
<name>B8BX70_THAPS</name>
<dbReference type="PaxDb" id="35128-Thaps21655"/>
<organism evidence="2 3">
    <name type="scientific">Thalassiosira pseudonana</name>
    <name type="common">Marine diatom</name>
    <name type="synonym">Cyclotella nana</name>
    <dbReference type="NCBI Taxonomy" id="35128"/>
    <lineage>
        <taxon>Eukaryota</taxon>
        <taxon>Sar</taxon>
        <taxon>Stramenopiles</taxon>
        <taxon>Ochrophyta</taxon>
        <taxon>Bacillariophyta</taxon>
        <taxon>Coscinodiscophyceae</taxon>
        <taxon>Thalassiosirophycidae</taxon>
        <taxon>Thalassiosirales</taxon>
        <taxon>Thalassiosiraceae</taxon>
        <taxon>Thalassiosira</taxon>
    </lineage>
</organism>
<dbReference type="AlphaFoldDB" id="B8BX70"/>
<dbReference type="Proteomes" id="UP000001449">
    <property type="component" value="Chromosome 3"/>
</dbReference>